<sequence>MAAQILPFPKPASAPSSPIATYLWVGEAHRKLADLHAAGHLPARRLVVEASRLRHQRELIAAVRDAGGEIVLDTEVAELASIGKHAGRARGAPWALPEGAGPLGPDHFRPDASTDVIGQIARLAVSSGVTGVLSPAHHLGDPGFRDWMSVDSDACLALRTALDREGGQAIPIDYPLIVPSAMLNDPSQRGLLVAMLGRLPIDHVWLRVVGLGADAGPLQMSRYLSAVAGLHNLGKPVIADHLGGLPGQAALAFGVVSGIAQGIGERERFDTGDWHKPAKPRTDDAKFGRAARVSIPGLNRTLTRAELDVLASAKNGRRICGCADRACCKHGYDSMVADPRGHAARQFFSSIARLEAVPDLRRETFFLGHDGPMAKADRTAREIKALRPDAAEAARHNVDPEALMKRLADHSRTTEKIRTTLETIHETRGNDVPRARVAALRSGGVPKSATGKP</sequence>
<organism evidence="1 2">
    <name type="scientific">Neoroseomonas eburnea</name>
    <dbReference type="NCBI Taxonomy" id="1346889"/>
    <lineage>
        <taxon>Bacteria</taxon>
        <taxon>Pseudomonadati</taxon>
        <taxon>Pseudomonadota</taxon>
        <taxon>Alphaproteobacteria</taxon>
        <taxon>Acetobacterales</taxon>
        <taxon>Acetobacteraceae</taxon>
        <taxon>Neoroseomonas</taxon>
    </lineage>
</organism>
<comment type="caution">
    <text evidence="1">The sequence shown here is derived from an EMBL/GenBank/DDBJ whole genome shotgun (WGS) entry which is preliminary data.</text>
</comment>
<dbReference type="EMBL" id="JAAEDL010000016">
    <property type="protein sequence ID" value="MBR0682053.1"/>
    <property type="molecule type" value="Genomic_DNA"/>
</dbReference>
<name>A0A9X9XEB7_9PROT</name>
<dbReference type="RefSeq" id="WP_211847589.1">
    <property type="nucleotide sequence ID" value="NZ_JAAEDL010000016.1"/>
</dbReference>
<dbReference type="AlphaFoldDB" id="A0A9X9XEB7"/>
<reference evidence="1" key="1">
    <citation type="submission" date="2020-01" db="EMBL/GenBank/DDBJ databases">
        <authorList>
            <person name="Rat A."/>
        </authorList>
    </citation>
    <scope>NUCLEOTIDE SEQUENCE</scope>
    <source>
        <strain evidence="1">LMG 31228</strain>
    </source>
</reference>
<protein>
    <submittedName>
        <fullName evidence="1">Uncharacterized protein</fullName>
    </submittedName>
</protein>
<keyword evidence="2" id="KW-1185">Reference proteome</keyword>
<evidence type="ECO:0000313" key="1">
    <source>
        <dbReference type="EMBL" id="MBR0682053.1"/>
    </source>
</evidence>
<dbReference type="Proteomes" id="UP001138709">
    <property type="component" value="Unassembled WGS sequence"/>
</dbReference>
<accession>A0A9X9XEB7</accession>
<evidence type="ECO:0000313" key="2">
    <source>
        <dbReference type="Proteomes" id="UP001138709"/>
    </source>
</evidence>
<reference evidence="1" key="2">
    <citation type="journal article" date="2021" name="Syst. Appl. Microbiol.">
        <title>Roseomonas hellenica sp. nov., isolated from roots of wild-growing Alkanna tinctoria.</title>
        <authorList>
            <person name="Rat A."/>
            <person name="Naranjo H.D."/>
            <person name="Lebbe L."/>
            <person name="Cnockaert M."/>
            <person name="Krigas N."/>
            <person name="Grigoriadou K."/>
            <person name="Maloupa E."/>
            <person name="Willems A."/>
        </authorList>
    </citation>
    <scope>NUCLEOTIDE SEQUENCE</scope>
    <source>
        <strain evidence="1">LMG 31228</strain>
    </source>
</reference>
<gene>
    <name evidence="1" type="ORF">GXW74_16280</name>
</gene>
<proteinExistence type="predicted"/>